<dbReference type="Gene3D" id="2.60.120.200">
    <property type="match status" value="1"/>
</dbReference>
<evidence type="ECO:0000313" key="3">
    <source>
        <dbReference type="Proteomes" id="UP000001025"/>
    </source>
</evidence>
<evidence type="ECO:0000256" key="1">
    <source>
        <dbReference type="SAM" id="Phobius"/>
    </source>
</evidence>
<keyword evidence="1" id="KW-0812">Transmembrane</keyword>
<dbReference type="EMBL" id="BX294153">
    <property type="protein sequence ID" value="CAD79003.1"/>
    <property type="molecule type" value="Genomic_DNA"/>
</dbReference>
<dbReference type="EnsemblBacteria" id="CAD79003">
    <property type="protein sequence ID" value="CAD79003"/>
    <property type="gene ID" value="RB11233"/>
</dbReference>
<name>Q7UEN2_RHOBA</name>
<dbReference type="Proteomes" id="UP000001025">
    <property type="component" value="Chromosome"/>
</dbReference>
<protein>
    <submittedName>
        <fullName evidence="2">Uncharacterized protein</fullName>
    </submittedName>
</protein>
<dbReference type="PATRIC" id="fig|243090.15.peg.5441"/>
<keyword evidence="1" id="KW-1133">Transmembrane helix</keyword>
<keyword evidence="3" id="KW-1185">Reference proteome</keyword>
<dbReference type="eggNOG" id="ENOG50340T8">
    <property type="taxonomic scope" value="Bacteria"/>
</dbReference>
<accession>Q7UEN2</accession>
<dbReference type="KEGG" id="rba:RB11233"/>
<gene>
    <name evidence="2" type="ordered locus">RB11233</name>
</gene>
<dbReference type="OrthoDB" id="255956at2"/>
<proteinExistence type="predicted"/>
<dbReference type="InParanoid" id="Q7UEN2"/>
<reference evidence="2 3" key="1">
    <citation type="journal article" date="2003" name="Proc. Natl. Acad. Sci. U.S.A.">
        <title>Complete genome sequence of the marine planctomycete Pirellula sp. strain 1.</title>
        <authorList>
            <person name="Gloeckner F.O."/>
            <person name="Kube M."/>
            <person name="Bauer M."/>
            <person name="Teeling H."/>
            <person name="Lombardot T."/>
            <person name="Ludwig W."/>
            <person name="Gade D."/>
            <person name="Beck A."/>
            <person name="Borzym K."/>
            <person name="Heitmann K."/>
            <person name="Rabus R."/>
            <person name="Schlesner H."/>
            <person name="Amann R."/>
            <person name="Reinhardt R."/>
        </authorList>
    </citation>
    <scope>NUCLEOTIDE SEQUENCE [LARGE SCALE GENOMIC DNA]</scope>
    <source>
        <strain evidence="3">DSM 10527 / NCIMB 13988 / SH1</strain>
    </source>
</reference>
<organism evidence="2 3">
    <name type="scientific">Rhodopirellula baltica (strain DSM 10527 / NCIMB 13988 / SH1)</name>
    <dbReference type="NCBI Taxonomy" id="243090"/>
    <lineage>
        <taxon>Bacteria</taxon>
        <taxon>Pseudomonadati</taxon>
        <taxon>Planctomycetota</taxon>
        <taxon>Planctomycetia</taxon>
        <taxon>Pirellulales</taxon>
        <taxon>Pirellulaceae</taxon>
        <taxon>Rhodopirellula</taxon>
    </lineage>
</organism>
<dbReference type="AlphaFoldDB" id="Q7UEN2"/>
<evidence type="ECO:0000313" key="2">
    <source>
        <dbReference type="EMBL" id="CAD79003.1"/>
    </source>
</evidence>
<dbReference type="HOGENOM" id="CLU_942942_0_0_0"/>
<keyword evidence="1" id="KW-0472">Membrane</keyword>
<dbReference type="STRING" id="243090.RB11233"/>
<sequence>MISMSRHVYLGFAICCVVGAVVLWTWMPSKTTVSDIDVLEQTSDYVLVRHQEQTGKMYQAFFDDFSEPEFRNWFGEDRWTTIDTLSPASPSLEAYVSLRRKIFSGESDFLDNRIESADGIAKFTAVAPTQSMVTSKSMLENNRLWFVEGDDLWFRGKYKLQSGVPFTIADFQERGRYNSPGPRITIWDQKYLGYELKSGWKPKMRQSEVEVPIGEWFFLTVHLVLHHKNGQVQIWQNDQLLIDEKVATLPASDSLLNALEVGITATDHASEVWIDEIAISHQPIEIKTDSSAQTN</sequence>
<feature type="transmembrane region" description="Helical" evidence="1">
    <location>
        <begin position="7"/>
        <end position="27"/>
    </location>
</feature>